<evidence type="ECO:0000313" key="2">
    <source>
        <dbReference type="EMBL" id="VDO92431.1"/>
    </source>
</evidence>
<dbReference type="WBParaSite" id="HPBE_0001250001-mRNA-1">
    <property type="protein sequence ID" value="HPBE_0001250001-mRNA-1"/>
    <property type="gene ID" value="HPBE_0001250001"/>
</dbReference>
<gene>
    <name evidence="2" type="ORF">HPBE_LOCUS12501</name>
</gene>
<name>A0A183FVV4_HELPZ</name>
<feature type="signal peptide" evidence="1">
    <location>
        <begin position="1"/>
        <end position="16"/>
    </location>
</feature>
<organism evidence="3 4">
    <name type="scientific">Heligmosomoides polygyrus</name>
    <name type="common">Parasitic roundworm</name>
    <dbReference type="NCBI Taxonomy" id="6339"/>
    <lineage>
        <taxon>Eukaryota</taxon>
        <taxon>Metazoa</taxon>
        <taxon>Ecdysozoa</taxon>
        <taxon>Nematoda</taxon>
        <taxon>Chromadorea</taxon>
        <taxon>Rhabditida</taxon>
        <taxon>Rhabditina</taxon>
        <taxon>Rhabditomorpha</taxon>
        <taxon>Strongyloidea</taxon>
        <taxon>Heligmosomidae</taxon>
        <taxon>Heligmosomoides</taxon>
    </lineage>
</organism>
<reference evidence="2 3" key="1">
    <citation type="submission" date="2018-11" db="EMBL/GenBank/DDBJ databases">
        <authorList>
            <consortium name="Pathogen Informatics"/>
        </authorList>
    </citation>
    <scope>NUCLEOTIDE SEQUENCE [LARGE SCALE GENOMIC DNA]</scope>
</reference>
<keyword evidence="3" id="KW-1185">Reference proteome</keyword>
<evidence type="ECO:0000256" key="1">
    <source>
        <dbReference type="SAM" id="SignalP"/>
    </source>
</evidence>
<reference evidence="4" key="2">
    <citation type="submission" date="2019-09" db="UniProtKB">
        <authorList>
            <consortium name="WormBaseParasite"/>
        </authorList>
    </citation>
    <scope>IDENTIFICATION</scope>
</reference>
<dbReference type="Proteomes" id="UP000050761">
    <property type="component" value="Unassembled WGS sequence"/>
</dbReference>
<evidence type="ECO:0000313" key="3">
    <source>
        <dbReference type="Proteomes" id="UP000050761"/>
    </source>
</evidence>
<protein>
    <submittedName>
        <fullName evidence="4">Secreted protein</fullName>
    </submittedName>
</protein>
<accession>A0A183FVV4</accession>
<accession>A0A3P7YXV0</accession>
<proteinExistence type="predicted"/>
<feature type="chain" id="PRO_5044551712" evidence="1">
    <location>
        <begin position="17"/>
        <end position="171"/>
    </location>
</feature>
<dbReference type="EMBL" id="UZAH01027524">
    <property type="protein sequence ID" value="VDO92431.1"/>
    <property type="molecule type" value="Genomic_DNA"/>
</dbReference>
<sequence>MMVWLFLIIGGQLVTAAPSLFPKLEVPIEERASTFPRRPSLRKPQLSPGITAKQGDLDLMSDLLLSLSPSALLKNVTEANLESNPFSNWFIDEELDKELNALPACQRECVRALYDSLTSTLKTTQYAEKYHRVCRELKVQANLTDGIIVSAKDVPVPSKTRWCRCKRGPNA</sequence>
<keyword evidence="1" id="KW-0732">Signal</keyword>
<dbReference type="AlphaFoldDB" id="A0A183FVV4"/>
<evidence type="ECO:0000313" key="4">
    <source>
        <dbReference type="WBParaSite" id="HPBE_0001250001-mRNA-1"/>
    </source>
</evidence>